<dbReference type="EMBL" id="PIPY01000002">
    <property type="protein sequence ID" value="RUO63106.1"/>
    <property type="molecule type" value="Genomic_DNA"/>
</dbReference>
<feature type="signal peptide" evidence="1">
    <location>
        <begin position="1"/>
        <end position="24"/>
    </location>
</feature>
<evidence type="ECO:0000313" key="3">
    <source>
        <dbReference type="EMBL" id="RUO63106.1"/>
    </source>
</evidence>
<dbReference type="PANTHER" id="PTHR43265">
    <property type="entry name" value="ESTERASE ESTD"/>
    <property type="match status" value="1"/>
</dbReference>
<comment type="caution">
    <text evidence="3">The sequence shown here is derived from an EMBL/GenBank/DDBJ whole genome shotgun (WGS) entry which is preliminary data.</text>
</comment>
<dbReference type="InterPro" id="IPR053145">
    <property type="entry name" value="AB_hydrolase_Est10"/>
</dbReference>
<protein>
    <recommendedName>
        <fullName evidence="2">Serine aminopeptidase S33 domain-containing protein</fullName>
    </recommendedName>
</protein>
<keyword evidence="1" id="KW-0732">Signal</keyword>
<dbReference type="RefSeq" id="WP_126753671.1">
    <property type="nucleotide sequence ID" value="NZ_PIPY01000002.1"/>
</dbReference>
<gene>
    <name evidence="3" type="ORF">CWI71_02470</name>
</gene>
<proteinExistence type="predicted"/>
<dbReference type="Gene3D" id="3.40.50.1820">
    <property type="entry name" value="alpha/beta hydrolase"/>
    <property type="match status" value="1"/>
</dbReference>
<dbReference type="AlphaFoldDB" id="A0A432YPR1"/>
<keyword evidence="4" id="KW-1185">Reference proteome</keyword>
<feature type="domain" description="Serine aminopeptidase S33" evidence="2">
    <location>
        <begin position="188"/>
        <end position="269"/>
    </location>
</feature>
<dbReference type="OrthoDB" id="9789573at2"/>
<evidence type="ECO:0000259" key="2">
    <source>
        <dbReference type="Pfam" id="PF12146"/>
    </source>
</evidence>
<name>A0A432YPR1_9GAMM</name>
<dbReference type="PANTHER" id="PTHR43265:SF1">
    <property type="entry name" value="ESTERASE ESTD"/>
    <property type="match status" value="1"/>
</dbReference>
<evidence type="ECO:0000256" key="1">
    <source>
        <dbReference type="SAM" id="SignalP"/>
    </source>
</evidence>
<feature type="chain" id="PRO_5019378432" description="Serine aminopeptidase S33 domain-containing protein" evidence="1">
    <location>
        <begin position="25"/>
        <end position="468"/>
    </location>
</feature>
<organism evidence="3 4">
    <name type="scientific">Pseudidiomarina insulisalsae</name>
    <dbReference type="NCBI Taxonomy" id="575789"/>
    <lineage>
        <taxon>Bacteria</taxon>
        <taxon>Pseudomonadati</taxon>
        <taxon>Pseudomonadota</taxon>
        <taxon>Gammaproteobacteria</taxon>
        <taxon>Alteromonadales</taxon>
        <taxon>Idiomarinaceae</taxon>
        <taxon>Pseudidiomarina</taxon>
    </lineage>
</organism>
<dbReference type="Pfam" id="PF12146">
    <property type="entry name" value="Hydrolase_4"/>
    <property type="match status" value="1"/>
</dbReference>
<accession>A0A432YPR1</accession>
<sequence length="468" mass="50064">MKSRFSFALLLVVLCSTLSLSAAATPSRETWAGSATLPDGGSLPLELEVFTEPYGKTANVRSPAQGVQNIPVTELTSDGQHIAMTLPTLGAQLTLNHDGRGCLKGELKQGIALPVELCPVAGLSTDDYLADLSDSIEAQPDLAFRSADGTWLSGTLYRNMTKPLQTVAIIAQGSGPVDRDGSFGPHKLYRNFALNMATQGIAVFVFDKRGVRRSGGDYASAQVEDFAADLTAAYDYIQQQLSPAHLGLIGHSEGATVVAITASETQPAFVIALGGVGLNGIDAIVLQDKTESLAKGASPTEAAQLQAIARDYYRIVVESESADQRRKRGEQLLASLSPEQQEVYQRFGAATYTLALENINDATLYSILATDPTLYWQSVCAPALILNGDQDVQVPAAENTGGLAVAIDACEHPLSKVQVLKNYNHMFQRTDDGNVELYHQLPDGLGQDVSEIIARWIFSLQPQSSVSH</sequence>
<dbReference type="SUPFAM" id="SSF53474">
    <property type="entry name" value="alpha/beta-Hydrolases"/>
    <property type="match status" value="1"/>
</dbReference>
<dbReference type="InterPro" id="IPR022742">
    <property type="entry name" value="Hydrolase_4"/>
</dbReference>
<dbReference type="GO" id="GO:0052689">
    <property type="term" value="F:carboxylic ester hydrolase activity"/>
    <property type="evidence" value="ECO:0007669"/>
    <property type="project" value="TreeGrafter"/>
</dbReference>
<evidence type="ECO:0000313" key="4">
    <source>
        <dbReference type="Proteomes" id="UP000288259"/>
    </source>
</evidence>
<dbReference type="InterPro" id="IPR029058">
    <property type="entry name" value="AB_hydrolase_fold"/>
</dbReference>
<reference evidence="4" key="1">
    <citation type="journal article" date="2018" name="Front. Microbiol.">
        <title>Genome-Based Analysis Reveals the Taxonomy and Diversity of the Family Idiomarinaceae.</title>
        <authorList>
            <person name="Liu Y."/>
            <person name="Lai Q."/>
            <person name="Shao Z."/>
        </authorList>
    </citation>
    <scope>NUCLEOTIDE SEQUENCE [LARGE SCALE GENOMIC DNA]</scope>
    <source>
        <strain evidence="4">CVS-6</strain>
    </source>
</reference>
<dbReference type="Proteomes" id="UP000288259">
    <property type="component" value="Unassembled WGS sequence"/>
</dbReference>